<keyword evidence="13 14" id="KW-0342">GTP-binding</keyword>
<evidence type="ECO:0000313" key="17">
    <source>
        <dbReference type="EMBL" id="GFE63321.1"/>
    </source>
</evidence>
<dbReference type="UniPathway" id="UPA00148">
    <property type="reaction ID" value="UER00236"/>
</dbReference>
<evidence type="ECO:0000256" key="13">
    <source>
        <dbReference type="ARBA" id="ARBA00023134"/>
    </source>
</evidence>
<dbReference type="NCBIfam" id="NF004469">
    <property type="entry name" value="PRK05800.1"/>
    <property type="match status" value="1"/>
</dbReference>
<dbReference type="GO" id="GO:0009236">
    <property type="term" value="P:cobalamin biosynthetic process"/>
    <property type="evidence" value="ECO:0007669"/>
    <property type="project" value="UniProtKB-UniRule"/>
</dbReference>
<comment type="catalytic activity">
    <reaction evidence="1 14">
        <text>adenosylcob(III)inamide + ATP = adenosylcob(III)inamide phosphate + ADP + H(+)</text>
        <dbReference type="Rhea" id="RHEA:15769"/>
        <dbReference type="ChEBI" id="CHEBI:2480"/>
        <dbReference type="ChEBI" id="CHEBI:15378"/>
        <dbReference type="ChEBI" id="CHEBI:30616"/>
        <dbReference type="ChEBI" id="CHEBI:58502"/>
        <dbReference type="ChEBI" id="CHEBI:456216"/>
        <dbReference type="EC" id="2.7.1.156"/>
    </reaction>
</comment>
<feature type="binding site" evidence="16">
    <location>
        <begin position="36"/>
        <end position="38"/>
    </location>
    <ligand>
        <name>GTP</name>
        <dbReference type="ChEBI" id="CHEBI:37565"/>
    </ligand>
</feature>
<keyword evidence="18" id="KW-1185">Reference proteome</keyword>
<sequence>MQKSFVTMVLGGASSGKSDFAEQIVIAQGTPRTYIATAQAFDPEMSSKIEAHRAARAGNDWTTVEAHIDLAAAVSKAAEGGVVLIDCTTLWLSNLLLAGADIEGAVEELLTTLTSTQNPVTLVCNEVGGGIVPSSKLGREFRAIQGRFNIKLAAQADRVVQVIAGLPQVLKGSPL</sequence>
<dbReference type="RefSeq" id="WP_243144787.1">
    <property type="nucleotide sequence ID" value="NZ_BLJE01000001.1"/>
</dbReference>
<dbReference type="GO" id="GO:0005525">
    <property type="term" value="F:GTP binding"/>
    <property type="evidence" value="ECO:0007669"/>
    <property type="project" value="UniProtKB-UniRule"/>
</dbReference>
<evidence type="ECO:0000256" key="2">
    <source>
        <dbReference type="ARBA" id="ARBA00000711"/>
    </source>
</evidence>
<evidence type="ECO:0000256" key="8">
    <source>
        <dbReference type="ARBA" id="ARBA00022573"/>
    </source>
</evidence>
<keyword evidence="12 14" id="KW-0067">ATP-binding</keyword>
<name>A0A6N6JAQ2_9RHOB</name>
<feature type="binding site" evidence="16">
    <location>
        <begin position="11"/>
        <end position="18"/>
    </location>
    <ligand>
        <name>GTP</name>
        <dbReference type="ChEBI" id="CHEBI:37565"/>
    </ligand>
</feature>
<keyword evidence="8 14" id="KW-0169">Cobalamin biosynthesis</keyword>
<dbReference type="GO" id="GO:0043752">
    <property type="term" value="F:adenosylcobinamide kinase activity"/>
    <property type="evidence" value="ECO:0007669"/>
    <property type="project" value="UniProtKB-EC"/>
</dbReference>
<evidence type="ECO:0000256" key="14">
    <source>
        <dbReference type="PIRNR" id="PIRNR006135"/>
    </source>
</evidence>
<dbReference type="PIRSF" id="PIRSF006135">
    <property type="entry name" value="CobU"/>
    <property type="match status" value="1"/>
</dbReference>
<dbReference type="Proteomes" id="UP000436822">
    <property type="component" value="Unassembled WGS sequence"/>
</dbReference>
<comment type="caution">
    <text evidence="17">The sequence shown here is derived from an EMBL/GenBank/DDBJ whole genome shotgun (WGS) entry which is preliminary data.</text>
</comment>
<comment type="function">
    <text evidence="4 14">Catalyzes ATP-dependent phosphorylation of adenosylcobinamide and addition of GMP to adenosylcobinamide phosphate.</text>
</comment>
<evidence type="ECO:0000313" key="18">
    <source>
        <dbReference type="Proteomes" id="UP000436822"/>
    </source>
</evidence>
<evidence type="ECO:0000256" key="5">
    <source>
        <dbReference type="ARBA" id="ARBA00004692"/>
    </source>
</evidence>
<evidence type="ECO:0000256" key="3">
    <source>
        <dbReference type="ARBA" id="ARBA00001522"/>
    </source>
</evidence>
<evidence type="ECO:0000256" key="1">
    <source>
        <dbReference type="ARBA" id="ARBA00000312"/>
    </source>
</evidence>
<dbReference type="EC" id="2.7.7.62" evidence="14"/>
<dbReference type="PANTHER" id="PTHR34848">
    <property type="match status" value="1"/>
</dbReference>
<evidence type="ECO:0000256" key="10">
    <source>
        <dbReference type="ARBA" id="ARBA00022741"/>
    </source>
</evidence>
<feature type="binding site" evidence="16">
    <location>
        <begin position="53"/>
        <end position="56"/>
    </location>
    <ligand>
        <name>GTP</name>
        <dbReference type="ChEBI" id="CHEBI:37565"/>
    </ligand>
</feature>
<dbReference type="InterPro" id="IPR027417">
    <property type="entry name" value="P-loop_NTPase"/>
</dbReference>
<dbReference type="EC" id="2.7.1.156" evidence="14"/>
<dbReference type="CDD" id="cd00544">
    <property type="entry name" value="CobU"/>
    <property type="match status" value="1"/>
</dbReference>
<evidence type="ECO:0000256" key="16">
    <source>
        <dbReference type="PIRSR" id="PIRSR006135-2"/>
    </source>
</evidence>
<evidence type="ECO:0000256" key="12">
    <source>
        <dbReference type="ARBA" id="ARBA00022840"/>
    </source>
</evidence>
<keyword evidence="10 14" id="KW-0547">Nucleotide-binding</keyword>
<dbReference type="InterPro" id="IPR003203">
    <property type="entry name" value="CobU/CobP"/>
</dbReference>
<accession>A0A6N6JAQ2</accession>
<dbReference type="AlphaFoldDB" id="A0A6N6JAQ2"/>
<dbReference type="PANTHER" id="PTHR34848:SF1">
    <property type="entry name" value="BIFUNCTIONAL ADENOSYLCOBALAMIN BIOSYNTHESIS PROTEIN COBU"/>
    <property type="match status" value="1"/>
</dbReference>
<feature type="binding site" evidence="16">
    <location>
        <position position="65"/>
    </location>
    <ligand>
        <name>GTP</name>
        <dbReference type="ChEBI" id="CHEBI:37565"/>
    </ligand>
</feature>
<dbReference type="Gene3D" id="3.40.50.300">
    <property type="entry name" value="P-loop containing nucleotide triphosphate hydrolases"/>
    <property type="match status" value="1"/>
</dbReference>
<dbReference type="Pfam" id="PF02283">
    <property type="entry name" value="CobU"/>
    <property type="match status" value="1"/>
</dbReference>
<comment type="catalytic activity">
    <reaction evidence="3">
        <text>adenosylcob(III)inamide + GTP = adenosylcob(III)inamide phosphate + GDP + H(+)</text>
        <dbReference type="Rhea" id="RHEA:15765"/>
        <dbReference type="ChEBI" id="CHEBI:2480"/>
        <dbReference type="ChEBI" id="CHEBI:15378"/>
        <dbReference type="ChEBI" id="CHEBI:37565"/>
        <dbReference type="ChEBI" id="CHEBI:58189"/>
        <dbReference type="ChEBI" id="CHEBI:58502"/>
        <dbReference type="EC" id="2.7.1.156"/>
    </reaction>
</comment>
<evidence type="ECO:0000256" key="4">
    <source>
        <dbReference type="ARBA" id="ARBA00003889"/>
    </source>
</evidence>
<evidence type="ECO:0000256" key="9">
    <source>
        <dbReference type="ARBA" id="ARBA00022679"/>
    </source>
</evidence>
<protein>
    <recommendedName>
        <fullName evidence="14">Bifunctional adenosylcobalamin biosynthesis protein</fullName>
        <ecNumber evidence="14">2.7.1.156</ecNumber>
        <ecNumber evidence="14">2.7.7.62</ecNumber>
    </recommendedName>
</protein>
<evidence type="ECO:0000256" key="6">
    <source>
        <dbReference type="ARBA" id="ARBA00005159"/>
    </source>
</evidence>
<proteinExistence type="inferred from homology"/>
<keyword evidence="9 14" id="KW-0808">Transferase</keyword>
<evidence type="ECO:0000256" key="11">
    <source>
        <dbReference type="ARBA" id="ARBA00022777"/>
    </source>
</evidence>
<evidence type="ECO:0000256" key="7">
    <source>
        <dbReference type="ARBA" id="ARBA00007490"/>
    </source>
</evidence>
<evidence type="ECO:0000256" key="15">
    <source>
        <dbReference type="PIRSR" id="PIRSR006135-1"/>
    </source>
</evidence>
<comment type="pathway">
    <text evidence="5 14">Cofactor biosynthesis; adenosylcobalamin biosynthesis; adenosylcobalamin from cob(II)yrinate a,c-diamide: step 6/7.</text>
</comment>
<dbReference type="SUPFAM" id="SSF52540">
    <property type="entry name" value="P-loop containing nucleoside triphosphate hydrolases"/>
    <property type="match status" value="1"/>
</dbReference>
<dbReference type="EMBL" id="BLJE01000001">
    <property type="protein sequence ID" value="GFE63321.1"/>
    <property type="molecule type" value="Genomic_DNA"/>
</dbReference>
<dbReference type="GO" id="GO:0008820">
    <property type="term" value="F:cobinamide phosphate guanylyltransferase activity"/>
    <property type="evidence" value="ECO:0007669"/>
    <property type="project" value="UniProtKB-UniRule"/>
</dbReference>
<organism evidence="17 18">
    <name type="scientific">Litoreibacter roseus</name>
    <dbReference type="NCBI Taxonomy" id="2601869"/>
    <lineage>
        <taxon>Bacteria</taxon>
        <taxon>Pseudomonadati</taxon>
        <taxon>Pseudomonadota</taxon>
        <taxon>Alphaproteobacteria</taxon>
        <taxon>Rhodobacterales</taxon>
        <taxon>Roseobacteraceae</taxon>
        <taxon>Litoreibacter</taxon>
    </lineage>
</organism>
<feature type="binding site" evidence="16">
    <location>
        <position position="86"/>
    </location>
    <ligand>
        <name>GTP</name>
        <dbReference type="ChEBI" id="CHEBI:37565"/>
    </ligand>
</feature>
<gene>
    <name evidence="17" type="ORF">KIN_03950</name>
</gene>
<reference evidence="17 18" key="1">
    <citation type="submission" date="2019-12" db="EMBL/GenBank/DDBJ databases">
        <title>Litoreibacter badius sp. nov., a novel bacteriochlorophyll a-containing bacterium in the genus Litoreibacter.</title>
        <authorList>
            <person name="Kanamuro M."/>
            <person name="Takabe Y."/>
            <person name="Mori K."/>
            <person name="Takaichi S."/>
            <person name="Hanada S."/>
        </authorList>
    </citation>
    <scope>NUCLEOTIDE SEQUENCE [LARGE SCALE GENOMIC DNA]</scope>
    <source>
        <strain evidence="17 18">K6</strain>
    </source>
</reference>
<dbReference type="GO" id="GO:0005524">
    <property type="term" value="F:ATP binding"/>
    <property type="evidence" value="ECO:0007669"/>
    <property type="project" value="UniProtKB-UniRule"/>
</dbReference>
<comment type="catalytic activity">
    <reaction evidence="2 14">
        <text>adenosylcob(III)inamide phosphate + GTP + H(+) = adenosylcob(III)inamide-GDP + diphosphate</text>
        <dbReference type="Rhea" id="RHEA:22712"/>
        <dbReference type="ChEBI" id="CHEBI:15378"/>
        <dbReference type="ChEBI" id="CHEBI:33019"/>
        <dbReference type="ChEBI" id="CHEBI:37565"/>
        <dbReference type="ChEBI" id="CHEBI:58502"/>
        <dbReference type="ChEBI" id="CHEBI:60487"/>
        <dbReference type="EC" id="2.7.7.62"/>
    </reaction>
</comment>
<keyword evidence="11 14" id="KW-0418">Kinase</keyword>
<comment type="pathway">
    <text evidence="6 14">Cofactor biosynthesis; adenosylcobalamin biosynthesis; adenosylcobalamin from cob(II)yrinate a,c-diamide: step 5/7.</text>
</comment>
<feature type="active site" description="GMP-histidine intermediate" evidence="15">
    <location>
        <position position="52"/>
    </location>
</feature>
<comment type="similarity">
    <text evidence="7 14">Belongs to the CobU/CobP family.</text>
</comment>